<feature type="region of interest" description="Disordered" evidence="1">
    <location>
        <begin position="61"/>
        <end position="109"/>
    </location>
</feature>
<protein>
    <submittedName>
        <fullName evidence="2">Uncharacterized protein</fullName>
    </submittedName>
</protein>
<dbReference type="AlphaFoldDB" id="A0A6U4MXN7"/>
<evidence type="ECO:0000256" key="1">
    <source>
        <dbReference type="SAM" id="MobiDB-lite"/>
    </source>
</evidence>
<evidence type="ECO:0000313" key="2">
    <source>
        <dbReference type="EMBL" id="CAD8975173.1"/>
    </source>
</evidence>
<accession>A0A6U4MXN7</accession>
<dbReference type="EMBL" id="HBFX01043576">
    <property type="protein sequence ID" value="CAD8975173.1"/>
    <property type="molecule type" value="Transcribed_RNA"/>
</dbReference>
<reference evidence="2" key="1">
    <citation type="submission" date="2021-01" db="EMBL/GenBank/DDBJ databases">
        <authorList>
            <person name="Corre E."/>
            <person name="Pelletier E."/>
            <person name="Niang G."/>
            <person name="Scheremetjew M."/>
            <person name="Finn R."/>
            <person name="Kale V."/>
            <person name="Holt S."/>
            <person name="Cochrane G."/>
            <person name="Meng A."/>
            <person name="Brown T."/>
            <person name="Cohen L."/>
        </authorList>
    </citation>
    <scope>NUCLEOTIDE SEQUENCE</scope>
    <source>
        <strain evidence="2">CCMP644</strain>
    </source>
</reference>
<name>A0A6U4MXN7_HEMAN</name>
<organism evidence="2">
    <name type="scientific">Hemiselmis andersenii</name>
    <name type="common">Cryptophyte alga</name>
    <dbReference type="NCBI Taxonomy" id="464988"/>
    <lineage>
        <taxon>Eukaryota</taxon>
        <taxon>Cryptophyceae</taxon>
        <taxon>Cryptomonadales</taxon>
        <taxon>Hemiselmidaceae</taxon>
        <taxon>Hemiselmis</taxon>
    </lineage>
</organism>
<sequence>MSRGLRRTAQGAPWFQRPWTQVLAQWVWQPTPKHRTMHLSSSLPQLEELLWLRNHLRHISRRMSSRNSNSHSSSRNSSRNSSNNSISNSNSSRPGRRRQHRPLGPFIHP</sequence>
<gene>
    <name evidence="2" type="ORF">HAND00432_LOCUS26178</name>
</gene>
<feature type="compositionally biased region" description="Low complexity" evidence="1">
    <location>
        <begin position="65"/>
        <end position="93"/>
    </location>
</feature>
<proteinExistence type="predicted"/>